<keyword evidence="1" id="KW-0472">Membrane</keyword>
<sequence>MWASLLGVLRGVTVVTPSWTKNGDCSGLGSAEPRNWLDRMSVGAESWARQVVDNISKVLRLLRILGLLMIVVGLGSKSWSLMIVVVLGPAIFPTTRGTTPAYTATSTTRVRIATTTTIP</sequence>
<dbReference type="EMBL" id="SMOL01000004">
    <property type="protein sequence ID" value="KAB2635861.1"/>
    <property type="molecule type" value="Genomic_DNA"/>
</dbReference>
<protein>
    <submittedName>
        <fullName evidence="3">Uncharacterized protein</fullName>
    </submittedName>
</protein>
<name>A0A5N5IB94_9ROSA</name>
<keyword evidence="2" id="KW-0732">Signal</keyword>
<comment type="caution">
    <text evidence="3">The sequence shown here is derived from an EMBL/GenBank/DDBJ whole genome shotgun (WGS) entry which is preliminary data.</text>
</comment>
<reference evidence="3 4" key="1">
    <citation type="submission" date="2019-09" db="EMBL/GenBank/DDBJ databases">
        <authorList>
            <person name="Ou C."/>
        </authorList>
    </citation>
    <scope>NUCLEOTIDE SEQUENCE [LARGE SCALE GENOMIC DNA]</scope>
    <source>
        <strain evidence="3">S2</strain>
        <tissue evidence="3">Leaf</tissue>
    </source>
</reference>
<evidence type="ECO:0000256" key="1">
    <source>
        <dbReference type="SAM" id="Phobius"/>
    </source>
</evidence>
<evidence type="ECO:0000313" key="3">
    <source>
        <dbReference type="EMBL" id="KAB2635861.1"/>
    </source>
</evidence>
<gene>
    <name evidence="3" type="ORF">D8674_026395</name>
</gene>
<organism evidence="3 4">
    <name type="scientific">Pyrus ussuriensis x Pyrus communis</name>
    <dbReference type="NCBI Taxonomy" id="2448454"/>
    <lineage>
        <taxon>Eukaryota</taxon>
        <taxon>Viridiplantae</taxon>
        <taxon>Streptophyta</taxon>
        <taxon>Embryophyta</taxon>
        <taxon>Tracheophyta</taxon>
        <taxon>Spermatophyta</taxon>
        <taxon>Magnoliopsida</taxon>
        <taxon>eudicotyledons</taxon>
        <taxon>Gunneridae</taxon>
        <taxon>Pentapetalae</taxon>
        <taxon>rosids</taxon>
        <taxon>fabids</taxon>
        <taxon>Rosales</taxon>
        <taxon>Rosaceae</taxon>
        <taxon>Amygdaloideae</taxon>
        <taxon>Maleae</taxon>
        <taxon>Pyrus</taxon>
    </lineage>
</organism>
<keyword evidence="1" id="KW-1133">Transmembrane helix</keyword>
<reference evidence="3 4" key="3">
    <citation type="submission" date="2019-11" db="EMBL/GenBank/DDBJ databases">
        <title>A de novo genome assembly of a pear dwarfing rootstock.</title>
        <authorList>
            <person name="Wang F."/>
            <person name="Wang J."/>
            <person name="Li S."/>
            <person name="Zhang Y."/>
            <person name="Fang M."/>
            <person name="Ma L."/>
            <person name="Zhao Y."/>
            <person name="Jiang S."/>
        </authorList>
    </citation>
    <scope>NUCLEOTIDE SEQUENCE [LARGE SCALE GENOMIC DNA]</scope>
    <source>
        <strain evidence="3">S2</strain>
        <tissue evidence="3">Leaf</tissue>
    </source>
</reference>
<keyword evidence="1" id="KW-0812">Transmembrane</keyword>
<evidence type="ECO:0000313" key="4">
    <source>
        <dbReference type="Proteomes" id="UP000327157"/>
    </source>
</evidence>
<feature type="transmembrane region" description="Helical" evidence="1">
    <location>
        <begin position="64"/>
        <end position="92"/>
    </location>
</feature>
<feature type="chain" id="PRO_5024453375" evidence="2">
    <location>
        <begin position="21"/>
        <end position="119"/>
    </location>
</feature>
<reference evidence="4" key="2">
    <citation type="submission" date="2019-10" db="EMBL/GenBank/DDBJ databases">
        <title>A de novo genome assembly of a pear dwarfing rootstock.</title>
        <authorList>
            <person name="Wang F."/>
            <person name="Wang J."/>
            <person name="Li S."/>
            <person name="Zhang Y."/>
            <person name="Fang M."/>
            <person name="Ma L."/>
            <person name="Zhao Y."/>
            <person name="Jiang S."/>
        </authorList>
    </citation>
    <scope>NUCLEOTIDE SEQUENCE [LARGE SCALE GENOMIC DNA]</scope>
</reference>
<proteinExistence type="predicted"/>
<evidence type="ECO:0000256" key="2">
    <source>
        <dbReference type="SAM" id="SignalP"/>
    </source>
</evidence>
<accession>A0A5N5IB94</accession>
<dbReference type="AlphaFoldDB" id="A0A5N5IB94"/>
<keyword evidence="4" id="KW-1185">Reference proteome</keyword>
<feature type="signal peptide" evidence="2">
    <location>
        <begin position="1"/>
        <end position="20"/>
    </location>
</feature>
<dbReference type="Proteomes" id="UP000327157">
    <property type="component" value="Chromosome 5"/>
</dbReference>